<dbReference type="KEGG" id="orz:FNH13_17735"/>
<organism evidence="1 2">
    <name type="scientific">Ornithinimicrobium ciconiae</name>
    <dbReference type="NCBI Taxonomy" id="2594265"/>
    <lineage>
        <taxon>Bacteria</taxon>
        <taxon>Bacillati</taxon>
        <taxon>Actinomycetota</taxon>
        <taxon>Actinomycetes</taxon>
        <taxon>Micrococcales</taxon>
        <taxon>Ornithinimicrobiaceae</taxon>
        <taxon>Ornithinimicrobium</taxon>
    </lineage>
</organism>
<dbReference type="EMBL" id="CP041616">
    <property type="protein sequence ID" value="QDO89942.1"/>
    <property type="molecule type" value="Genomic_DNA"/>
</dbReference>
<dbReference type="RefSeq" id="WP_143784662.1">
    <property type="nucleotide sequence ID" value="NZ_CP041616.1"/>
</dbReference>
<reference evidence="1 2" key="1">
    <citation type="submission" date="2019-07" db="EMBL/GenBank/DDBJ databases">
        <title>complete genome sequencing of Ornithinimicrobium sp. H23M54.</title>
        <authorList>
            <person name="Bae J.-W."/>
            <person name="Lee S.-Y."/>
        </authorList>
    </citation>
    <scope>NUCLEOTIDE SEQUENCE [LARGE SCALE GENOMIC DNA]</scope>
    <source>
        <strain evidence="1 2">H23M54</strain>
    </source>
</reference>
<protein>
    <submittedName>
        <fullName evidence="1">Uncharacterized protein</fullName>
    </submittedName>
</protein>
<sequence>MYLSTLWQYAPTGETSFVETDFDEAYGDGCYEAGVTRIEVTADDPRWVEAVQREHKRLGERTNRHATIFVASSYENAARTEYDDWMSASCSLSPHGCADEVEPDGTCWQETARQVSCDSDEWRSAVTNEMASLKFDGLVAA</sequence>
<proteinExistence type="predicted"/>
<dbReference type="AlphaFoldDB" id="A0A516GEI9"/>
<dbReference type="Proteomes" id="UP000315395">
    <property type="component" value="Chromosome"/>
</dbReference>
<keyword evidence="2" id="KW-1185">Reference proteome</keyword>
<gene>
    <name evidence="1" type="ORF">FNH13_17735</name>
</gene>
<evidence type="ECO:0000313" key="1">
    <source>
        <dbReference type="EMBL" id="QDO89942.1"/>
    </source>
</evidence>
<name>A0A516GEI9_9MICO</name>
<evidence type="ECO:0000313" key="2">
    <source>
        <dbReference type="Proteomes" id="UP000315395"/>
    </source>
</evidence>
<accession>A0A516GEI9</accession>